<accession>A0ABS6URJ5</accession>
<organism evidence="3 4">
    <name type="scientific">Pseudonocardia abyssalis</name>
    <dbReference type="NCBI Taxonomy" id="2792008"/>
    <lineage>
        <taxon>Bacteria</taxon>
        <taxon>Bacillati</taxon>
        <taxon>Actinomycetota</taxon>
        <taxon>Actinomycetes</taxon>
        <taxon>Pseudonocardiales</taxon>
        <taxon>Pseudonocardiaceae</taxon>
        <taxon>Pseudonocardia</taxon>
    </lineage>
</organism>
<evidence type="ECO:0000256" key="1">
    <source>
        <dbReference type="SAM" id="MobiDB-lite"/>
    </source>
</evidence>
<gene>
    <name evidence="3" type="ORF">I4I81_11365</name>
</gene>
<keyword evidence="4" id="KW-1185">Reference proteome</keyword>
<evidence type="ECO:0000313" key="3">
    <source>
        <dbReference type="EMBL" id="MBW0134855.1"/>
    </source>
</evidence>
<reference evidence="3 4" key="1">
    <citation type="submission" date="2020-11" db="EMBL/GenBank/DDBJ databases">
        <title>Pseudonocardia abyssalis sp. nov. and Pseudonocardia oceani sp. nov., description and phylogenomic analysis of two novel actinomycetes isolated from the deep Southern Ocean.</title>
        <authorList>
            <person name="Parra J."/>
        </authorList>
    </citation>
    <scope>NUCLEOTIDE SEQUENCE [LARGE SCALE GENOMIC DNA]</scope>
    <source>
        <strain evidence="3 4">KRD-168</strain>
    </source>
</reference>
<feature type="domain" description="GntR C-terminal" evidence="2">
    <location>
        <begin position="1"/>
        <end position="62"/>
    </location>
</feature>
<feature type="region of interest" description="Disordered" evidence="1">
    <location>
        <begin position="60"/>
        <end position="95"/>
    </location>
</feature>
<name>A0ABS6URJ5_9PSEU</name>
<dbReference type="RefSeq" id="WP_218601291.1">
    <property type="nucleotide sequence ID" value="NZ_JADQDJ010000016.1"/>
</dbReference>
<evidence type="ECO:0000259" key="2">
    <source>
        <dbReference type="Pfam" id="PF07729"/>
    </source>
</evidence>
<proteinExistence type="predicted"/>
<dbReference type="InterPro" id="IPR011711">
    <property type="entry name" value="GntR_C"/>
</dbReference>
<comment type="caution">
    <text evidence="3">The sequence shown here is derived from an EMBL/GenBank/DDBJ whole genome shotgun (WGS) entry which is preliminary data.</text>
</comment>
<dbReference type="Proteomes" id="UP000694287">
    <property type="component" value="Unassembled WGS sequence"/>
</dbReference>
<protein>
    <submittedName>
        <fullName evidence="3">FCD domain-containing protein</fullName>
    </submittedName>
</protein>
<dbReference type="Pfam" id="PF07729">
    <property type="entry name" value="FCD"/>
    <property type="match status" value="1"/>
</dbReference>
<feature type="compositionally biased region" description="Polar residues" evidence="1">
    <location>
        <begin position="68"/>
        <end position="83"/>
    </location>
</feature>
<evidence type="ECO:0000313" key="4">
    <source>
        <dbReference type="Proteomes" id="UP000694287"/>
    </source>
</evidence>
<dbReference type="EMBL" id="JADQDK010000001">
    <property type="protein sequence ID" value="MBW0134855.1"/>
    <property type="molecule type" value="Genomic_DNA"/>
</dbReference>
<sequence length="95" mass="10234">MRELLDERRSLVGDDASSSVAADLRFRGAVAAAARNRLLSELYSQLRQSLDAALTDLVDEPELPDTGAPTTNHCSSHWKQATRTGLPEPPSATST</sequence>